<dbReference type="PANTHER" id="PTHR35370:SF1">
    <property type="entry name" value="TYPE VI SECRETION SYSTEM COMPONENT TSSF1"/>
    <property type="match status" value="1"/>
</dbReference>
<proteinExistence type="predicted"/>
<evidence type="ECO:0000313" key="2">
    <source>
        <dbReference type="Proteomes" id="UP000194204"/>
    </source>
</evidence>
<comment type="caution">
    <text evidence="1">The sequence shown here is derived from an EMBL/GenBank/DDBJ whole genome shotgun (WGS) entry which is preliminary data.</text>
</comment>
<protein>
    <submittedName>
        <fullName evidence="1">Type VI secretion system protein VasA</fullName>
    </submittedName>
</protein>
<dbReference type="PANTHER" id="PTHR35370">
    <property type="entry name" value="CYTOPLASMIC PROTEIN-RELATED-RELATED"/>
    <property type="match status" value="1"/>
</dbReference>
<dbReference type="OrthoDB" id="6458000at2"/>
<dbReference type="AlphaFoldDB" id="A0A1Y2SM11"/>
<name>A0A1Y2SM11_9GAMM</name>
<dbReference type="Pfam" id="PF05947">
    <property type="entry name" value="T6SS_TssF"/>
    <property type="match status" value="1"/>
</dbReference>
<evidence type="ECO:0000313" key="1">
    <source>
        <dbReference type="EMBL" id="OTA20044.1"/>
    </source>
</evidence>
<dbReference type="EMBL" id="MUBK01000012">
    <property type="protein sequence ID" value="OTA20044.1"/>
    <property type="molecule type" value="Genomic_DNA"/>
</dbReference>
<accession>A0A1Y2SM11</accession>
<keyword evidence="2" id="KW-1185">Reference proteome</keyword>
<dbReference type="Proteomes" id="UP000194204">
    <property type="component" value="Unassembled WGS sequence"/>
</dbReference>
<sequence>MKKFGQHFQNELNYLRALQKRAAQENPHLDDILSGQDPDVERLNEGFAALMARLGQKVNDANPEVTLPLLQRLHSQPIKGLPATSVIQLNGDTAVDFACSLPTGTKVFSETGATFITSRPCDIEPLALIRREISHQAQETHLTLTFEYTGKEEYWEIKPISLFLSPDETLADTLMFSLLQRCTDIVFHQDGFPYPMGRIELEPLSGMEQLVLSPPQKHGNWALQMLMEALYLPHVHHFLRLVLPTYTRDRLAMKTAREFTITLKLDGELDVSAEQMADAFQLHCVPVANRQLMPLTVPFVPDTACYRLPLPPEKGLLEVINIELEQEPGDGQERGHEYRFYPDRFLNGMNRYAEEEHVWFYSLAASEDALGRLQCDLTFRDSQSRLMAQPPARKFICHIMGFEFLTTPLAPGEICYAEEALPDQYQVRNLTPTSSCFPPITDSPHYWTLLSHYSSSAFLLYSPDALKDFLLGHDFYADTDRNVSRTLRRRIAGIVAINSVAGDRIIKGSPHRCMFVDLVLDKTVYTHDGEMFRFANTVLRFLPFCLTQNIYMLMTCSTTSGESYAVSGRPVQGYRPLM</sequence>
<dbReference type="RefSeq" id="WP_086112551.1">
    <property type="nucleotide sequence ID" value="NZ_CAWNHF010000024.1"/>
</dbReference>
<reference evidence="1 2" key="1">
    <citation type="submission" date="2017-01" db="EMBL/GenBank/DDBJ databases">
        <title>Deconstructing symbiosis and pathogenesis requirements using a combined genomic-metabolomic approach.</title>
        <authorList>
            <person name="Tobias N.J."/>
            <person name="Wolff H."/>
            <person name="Djahanschiri B."/>
            <person name="Ebersberger I."/>
            <person name="Bode H.B."/>
        </authorList>
    </citation>
    <scope>NUCLEOTIDE SEQUENCE [LARGE SCALE GENOMIC DNA]</scope>
    <source>
        <strain evidence="1 2">DSM 4764</strain>
    </source>
</reference>
<gene>
    <name evidence="1" type="ORF">Xbed_01759</name>
</gene>
<dbReference type="InterPro" id="IPR010272">
    <property type="entry name" value="T6SS_TssF"/>
</dbReference>
<organism evidence="1 2">
    <name type="scientific">Xenorhabdus beddingii</name>
    <dbReference type="NCBI Taxonomy" id="40578"/>
    <lineage>
        <taxon>Bacteria</taxon>
        <taxon>Pseudomonadati</taxon>
        <taxon>Pseudomonadota</taxon>
        <taxon>Gammaproteobacteria</taxon>
        <taxon>Enterobacterales</taxon>
        <taxon>Morganellaceae</taxon>
        <taxon>Xenorhabdus</taxon>
    </lineage>
</organism>
<dbReference type="STRING" id="40578.Xbed_01759"/>